<evidence type="ECO:0000256" key="1">
    <source>
        <dbReference type="ARBA" id="ARBA00003818"/>
    </source>
</evidence>
<dbReference type="PANTHER" id="PTHR31438:SF1">
    <property type="entry name" value="LYSINE N-ACYLTRANSFERASE C17G9.06C-RELATED"/>
    <property type="match status" value="1"/>
</dbReference>
<evidence type="ECO:0000256" key="3">
    <source>
        <dbReference type="ARBA" id="ARBA00020586"/>
    </source>
</evidence>
<comment type="function">
    <text evidence="1">Acyltransferase required for the direct transfer of medium- to long-chain fatty acyl moieties from a carrier protein (MbtL) on to the epsilon-amino group of lysine residue in the mycobactin core.</text>
</comment>
<reference evidence="7" key="1">
    <citation type="journal article" date="2019" name="Int. J. Syst. Evol. Microbiol.">
        <title>The Global Catalogue of Microorganisms (GCM) 10K type strain sequencing project: providing services to taxonomists for standard genome sequencing and annotation.</title>
        <authorList>
            <consortium name="The Broad Institute Genomics Platform"/>
            <consortium name="The Broad Institute Genome Sequencing Center for Infectious Disease"/>
            <person name="Wu L."/>
            <person name="Ma J."/>
        </authorList>
    </citation>
    <scope>NUCLEOTIDE SEQUENCE [LARGE SCALE GENOMIC DNA]</scope>
    <source>
        <strain evidence="7">JCM 16923</strain>
    </source>
</reference>
<feature type="domain" description="Acyltransferase MbtK/IucB-like conserved" evidence="5">
    <location>
        <begin position="40"/>
        <end position="88"/>
    </location>
</feature>
<comment type="caution">
    <text evidence="6">The sequence shown here is derived from an EMBL/GenBank/DDBJ whole genome shotgun (WGS) entry which is preliminary data.</text>
</comment>
<dbReference type="Pfam" id="PF13523">
    <property type="entry name" value="Acetyltransf_8"/>
    <property type="match status" value="1"/>
</dbReference>
<dbReference type="EMBL" id="BAAAZW010000011">
    <property type="protein sequence ID" value="GAA3968870.1"/>
    <property type="molecule type" value="Genomic_DNA"/>
</dbReference>
<name>A0ABP7PNZ8_9ACTN</name>
<comment type="pathway">
    <text evidence="2">Siderophore biosynthesis; mycobactin biosynthesis.</text>
</comment>
<sequence length="210" mass="23259">MSAADLSGYRIGREITDVDPAVAAAGPPPLPAVPGDFGLRLVDPDSADPALLAEWFARPHLAQTWEQVWPVDRWRTDTAYKLAGDYVRPVIFAYRGRPVGYLELYRVARDEIAQLYDAHPHDLGFHVATADPELLGRGVISGFLRDLADGMFAADPDCARITLEPAADNGPIRRALTKHGWTDLGEYDIRPDRRIALHMLPRPTEPEDLS</sequence>
<gene>
    <name evidence="6" type="ORF">GCM10022231_32440</name>
</gene>
<dbReference type="Gene3D" id="3.40.630.30">
    <property type="match status" value="1"/>
</dbReference>
<accession>A0ABP7PNZ8</accession>
<dbReference type="Proteomes" id="UP001418444">
    <property type="component" value="Unassembled WGS sequence"/>
</dbReference>
<organism evidence="6 7">
    <name type="scientific">Gordonia caeni</name>
    <dbReference type="NCBI Taxonomy" id="1007097"/>
    <lineage>
        <taxon>Bacteria</taxon>
        <taxon>Bacillati</taxon>
        <taxon>Actinomycetota</taxon>
        <taxon>Actinomycetes</taxon>
        <taxon>Mycobacteriales</taxon>
        <taxon>Gordoniaceae</taxon>
        <taxon>Gordonia</taxon>
    </lineage>
</organism>
<evidence type="ECO:0000259" key="5">
    <source>
        <dbReference type="SMART" id="SM01006"/>
    </source>
</evidence>
<keyword evidence="7" id="KW-1185">Reference proteome</keyword>
<evidence type="ECO:0000256" key="2">
    <source>
        <dbReference type="ARBA" id="ARBA00005102"/>
    </source>
</evidence>
<dbReference type="PANTHER" id="PTHR31438">
    <property type="entry name" value="LYSINE N-ACYLTRANSFERASE C17G9.06C-RELATED"/>
    <property type="match status" value="1"/>
</dbReference>
<evidence type="ECO:0000313" key="6">
    <source>
        <dbReference type="EMBL" id="GAA3968870.1"/>
    </source>
</evidence>
<dbReference type="RefSeq" id="WP_344785558.1">
    <property type="nucleotide sequence ID" value="NZ_BAAAZW010000011.1"/>
</dbReference>
<evidence type="ECO:0000256" key="4">
    <source>
        <dbReference type="ARBA" id="ARBA00031122"/>
    </source>
</evidence>
<evidence type="ECO:0000313" key="7">
    <source>
        <dbReference type="Proteomes" id="UP001418444"/>
    </source>
</evidence>
<proteinExistence type="predicted"/>
<dbReference type="InterPro" id="IPR019432">
    <property type="entry name" value="Acyltransferase_MbtK/IucB-like"/>
</dbReference>
<dbReference type="InterPro" id="IPR016181">
    <property type="entry name" value="Acyl_CoA_acyltransferase"/>
</dbReference>
<dbReference type="SUPFAM" id="SSF55729">
    <property type="entry name" value="Acyl-CoA N-acyltransferases (Nat)"/>
    <property type="match status" value="1"/>
</dbReference>
<dbReference type="SMART" id="SM01006">
    <property type="entry name" value="AlcB"/>
    <property type="match status" value="1"/>
</dbReference>
<protein>
    <recommendedName>
        <fullName evidence="3">Lysine N-acyltransferase MbtK</fullName>
    </recommendedName>
    <alternativeName>
        <fullName evidence="4">Mycobactin synthase protein K</fullName>
    </alternativeName>
</protein>